<dbReference type="InterPro" id="IPR012936">
    <property type="entry name" value="Erv_C"/>
</dbReference>
<dbReference type="GO" id="GO:0005783">
    <property type="term" value="C:endoplasmic reticulum"/>
    <property type="evidence" value="ECO:0007669"/>
    <property type="project" value="TreeGrafter"/>
</dbReference>
<keyword evidence="3" id="KW-0472">Membrane</keyword>
<keyword evidence="8" id="KW-1185">Reference proteome</keyword>
<dbReference type="AlphaFoldDB" id="A0A9P1BYP0"/>
<evidence type="ECO:0000313" key="8">
    <source>
        <dbReference type="Proteomes" id="UP001152797"/>
    </source>
</evidence>
<feature type="compositionally biased region" description="Basic and acidic residues" evidence="2">
    <location>
        <begin position="268"/>
        <end position="280"/>
    </location>
</feature>
<feature type="non-terminal residue" evidence="5">
    <location>
        <position position="1"/>
    </location>
</feature>
<feature type="domain" description="Endoplasmic reticulum vesicle transporter C-terminal" evidence="4">
    <location>
        <begin position="4"/>
        <end position="130"/>
    </location>
</feature>
<protein>
    <submittedName>
        <fullName evidence="7">Endoplasmic reticulum-Golgi intermediate compartment protein 3</fullName>
    </submittedName>
</protein>
<evidence type="ECO:0000313" key="7">
    <source>
        <dbReference type="EMBL" id="CAL4769221.1"/>
    </source>
</evidence>
<feature type="transmembrane region" description="Helical" evidence="3">
    <location>
        <begin position="141"/>
        <end position="158"/>
    </location>
</feature>
<dbReference type="PANTHER" id="PTHR10984">
    <property type="entry name" value="ENDOPLASMIC RETICULUM-GOLGI INTERMEDIATE COMPARTMENT PROTEIN"/>
    <property type="match status" value="1"/>
</dbReference>
<dbReference type="PANTHER" id="PTHR10984:SF25">
    <property type="entry name" value="ENDOPLASMIC RETICULUM-GOLGI INTERMEDIATE COMPARTMENT PROTEIN 3"/>
    <property type="match status" value="1"/>
</dbReference>
<reference evidence="5" key="1">
    <citation type="submission" date="2022-10" db="EMBL/GenBank/DDBJ databases">
        <authorList>
            <person name="Chen Y."/>
            <person name="Dougan E. K."/>
            <person name="Chan C."/>
            <person name="Rhodes N."/>
            <person name="Thang M."/>
        </authorList>
    </citation>
    <scope>NUCLEOTIDE SEQUENCE</scope>
</reference>
<comment type="caution">
    <text evidence="5">The sequence shown here is derived from an EMBL/GenBank/DDBJ whole genome shotgun (WGS) entry which is preliminary data.</text>
</comment>
<evidence type="ECO:0000256" key="3">
    <source>
        <dbReference type="SAM" id="Phobius"/>
    </source>
</evidence>
<organism evidence="5">
    <name type="scientific">Cladocopium goreaui</name>
    <dbReference type="NCBI Taxonomy" id="2562237"/>
    <lineage>
        <taxon>Eukaryota</taxon>
        <taxon>Sar</taxon>
        <taxon>Alveolata</taxon>
        <taxon>Dinophyceae</taxon>
        <taxon>Suessiales</taxon>
        <taxon>Symbiodiniaceae</taxon>
        <taxon>Cladocopium</taxon>
    </lineage>
</organism>
<sequence length="508" mass="57912">DVSDGFNTSHIIHRLEFGERVPGVESPLEGTAKIVLKGAYMFHYYIKLVPTLFERDDGKSQYTHQYSVTGQEKDVLVRQGELAGLPGVFLVYEFTPFMVQKSVKEVPFSHFLISVCAIIGGVFTVAGLLDALLYRTTKRQSLVLYGLFMVLAVAGWKTQGDAGLVLFMEDELTTMGVTYFVQTAPPLPEVPQESLNWHVVRKQPLEDAERIQKLERRILGAAHFQVERDVLEEFRYRDYEQKLQAEERTWQAQLSTIQKLRAEAAQRRKVQHEEVEDRRKQMQGHLAHAREAKVSDQDASSARRARELKEAQQKRLEERRNEQLERSKEMAGRLKSMEDQKQVLQEQKLRSEKEKHARLQEKEHQKAEARLQVLQIWQRSEELRKYANQMLAAGHHDELFQELQEMRLELNSPSPFSFAGSPNSSSSASPSTGSRSGFAPPSRTNRRKEKANSPKPGPEKPSSPVEEVLAADAEPMADGTYETLMNLFEAKVCGQAEGGQRFQWAKCG</sequence>
<dbReference type="Pfam" id="PF07970">
    <property type="entry name" value="COPIIcoated_ERV"/>
    <property type="match status" value="1"/>
</dbReference>
<dbReference type="InterPro" id="IPR045888">
    <property type="entry name" value="Erv"/>
</dbReference>
<evidence type="ECO:0000313" key="5">
    <source>
        <dbReference type="EMBL" id="CAI3981909.1"/>
    </source>
</evidence>
<feature type="transmembrane region" description="Helical" evidence="3">
    <location>
        <begin position="111"/>
        <end position="134"/>
    </location>
</feature>
<evidence type="ECO:0000259" key="4">
    <source>
        <dbReference type="Pfam" id="PF07970"/>
    </source>
</evidence>
<feature type="region of interest" description="Disordered" evidence="2">
    <location>
        <begin position="412"/>
        <end position="474"/>
    </location>
</feature>
<evidence type="ECO:0000256" key="2">
    <source>
        <dbReference type="SAM" id="MobiDB-lite"/>
    </source>
</evidence>
<reference evidence="6" key="2">
    <citation type="submission" date="2024-04" db="EMBL/GenBank/DDBJ databases">
        <authorList>
            <person name="Chen Y."/>
            <person name="Shah S."/>
            <person name="Dougan E. K."/>
            <person name="Thang M."/>
            <person name="Chan C."/>
        </authorList>
    </citation>
    <scope>NUCLEOTIDE SEQUENCE [LARGE SCALE GENOMIC DNA]</scope>
</reference>
<dbReference type="OrthoDB" id="270930at2759"/>
<feature type="compositionally biased region" description="Low complexity" evidence="2">
    <location>
        <begin position="412"/>
        <end position="436"/>
    </location>
</feature>
<gene>
    <name evidence="5" type="ORF">C1SCF055_LOCUS9653</name>
</gene>
<proteinExistence type="inferred from homology"/>
<name>A0A9P1BYP0_9DINO</name>
<dbReference type="GO" id="GO:0030134">
    <property type="term" value="C:COPII-coated ER to Golgi transport vesicle"/>
    <property type="evidence" value="ECO:0007669"/>
    <property type="project" value="TreeGrafter"/>
</dbReference>
<feature type="compositionally biased region" description="Basic and acidic residues" evidence="2">
    <location>
        <begin position="304"/>
        <end position="366"/>
    </location>
</feature>
<keyword evidence="3" id="KW-1133">Transmembrane helix</keyword>
<comment type="similarity">
    <text evidence="1">Belongs to the ERGIC family.</text>
</comment>
<dbReference type="EMBL" id="CAMXCT010000669">
    <property type="protein sequence ID" value="CAI3981909.1"/>
    <property type="molecule type" value="Genomic_DNA"/>
</dbReference>
<dbReference type="EMBL" id="CAMXCT030000669">
    <property type="protein sequence ID" value="CAL4769221.1"/>
    <property type="molecule type" value="Genomic_DNA"/>
</dbReference>
<dbReference type="EMBL" id="CAMXCT020000669">
    <property type="protein sequence ID" value="CAL1135284.1"/>
    <property type="molecule type" value="Genomic_DNA"/>
</dbReference>
<evidence type="ECO:0000256" key="1">
    <source>
        <dbReference type="ARBA" id="ARBA00005648"/>
    </source>
</evidence>
<dbReference type="Proteomes" id="UP001152797">
    <property type="component" value="Unassembled WGS sequence"/>
</dbReference>
<accession>A0A9P1BYP0</accession>
<evidence type="ECO:0000313" key="6">
    <source>
        <dbReference type="EMBL" id="CAL1135284.1"/>
    </source>
</evidence>
<feature type="region of interest" description="Disordered" evidence="2">
    <location>
        <begin position="268"/>
        <end position="366"/>
    </location>
</feature>
<keyword evidence="3" id="KW-0812">Transmembrane</keyword>